<protein>
    <submittedName>
        <fullName evidence="6">Isoprenylcysteine carboxylmethyltransferase family protein</fullName>
    </submittedName>
</protein>
<feature type="transmembrane region" description="Helical" evidence="5">
    <location>
        <begin position="12"/>
        <end position="30"/>
    </location>
</feature>
<dbReference type="InterPro" id="IPR007318">
    <property type="entry name" value="Phopholipid_MeTrfase"/>
</dbReference>
<comment type="caution">
    <text evidence="6">The sequence shown here is derived from an EMBL/GenBank/DDBJ whole genome shotgun (WGS) entry which is preliminary data.</text>
</comment>
<name>A0AAE3JQ93_9FLAO</name>
<comment type="subcellular location">
    <subcellularLocation>
        <location evidence="1">Endomembrane system</location>
        <topology evidence="1">Multi-pass membrane protein</topology>
    </subcellularLocation>
</comment>
<dbReference type="EMBL" id="JAIRBC010000059">
    <property type="protein sequence ID" value="MCG2462915.1"/>
    <property type="molecule type" value="Genomic_DNA"/>
</dbReference>
<keyword evidence="2 5" id="KW-0812">Transmembrane</keyword>
<sequence length="151" mass="17538">MNSQILFKIGPPNLYKTCIILMLMIGVLPIKPIIGFPWNLLGLPILFFGIYVSLKAKKQFKKSKTPILPNASPIQLHQNGLYKFTRNPMYLGIVTGLIGIALLTTRVINFVFPIIYFFIMDRLFIITEEANLKKEFGKQFLDYKRQTRRWI</sequence>
<keyword evidence="3 5" id="KW-1133">Transmembrane helix</keyword>
<evidence type="ECO:0000313" key="6">
    <source>
        <dbReference type="EMBL" id="MCG2462915.1"/>
    </source>
</evidence>
<evidence type="ECO:0000256" key="3">
    <source>
        <dbReference type="ARBA" id="ARBA00022989"/>
    </source>
</evidence>
<feature type="transmembrane region" description="Helical" evidence="5">
    <location>
        <begin position="90"/>
        <end position="119"/>
    </location>
</feature>
<keyword evidence="7" id="KW-1185">Reference proteome</keyword>
<evidence type="ECO:0000313" key="7">
    <source>
        <dbReference type="Proteomes" id="UP001200642"/>
    </source>
</evidence>
<dbReference type="AlphaFoldDB" id="A0AAE3JQ93"/>
<dbReference type="Proteomes" id="UP001200642">
    <property type="component" value="Unassembled WGS sequence"/>
</dbReference>
<dbReference type="GO" id="GO:0012505">
    <property type="term" value="C:endomembrane system"/>
    <property type="evidence" value="ECO:0007669"/>
    <property type="project" value="UniProtKB-SubCell"/>
</dbReference>
<proteinExistence type="predicted"/>
<evidence type="ECO:0000256" key="5">
    <source>
        <dbReference type="SAM" id="Phobius"/>
    </source>
</evidence>
<accession>A0AAE3JQ93</accession>
<evidence type="ECO:0000256" key="1">
    <source>
        <dbReference type="ARBA" id="ARBA00004127"/>
    </source>
</evidence>
<feature type="transmembrane region" description="Helical" evidence="5">
    <location>
        <begin position="36"/>
        <end position="54"/>
    </location>
</feature>
<organism evidence="6 7">
    <name type="scientific">Cerina litoralis</name>
    <dbReference type="NCBI Taxonomy" id="2874477"/>
    <lineage>
        <taxon>Bacteria</taxon>
        <taxon>Pseudomonadati</taxon>
        <taxon>Bacteroidota</taxon>
        <taxon>Flavobacteriia</taxon>
        <taxon>Flavobacteriales</taxon>
        <taxon>Flavobacteriaceae</taxon>
        <taxon>Cerina</taxon>
    </lineage>
</organism>
<evidence type="ECO:0000256" key="4">
    <source>
        <dbReference type="ARBA" id="ARBA00023136"/>
    </source>
</evidence>
<dbReference type="Pfam" id="PF04191">
    <property type="entry name" value="PEMT"/>
    <property type="match status" value="1"/>
</dbReference>
<gene>
    <name evidence="6" type="ORF">K8352_19285</name>
</gene>
<evidence type="ECO:0000256" key="2">
    <source>
        <dbReference type="ARBA" id="ARBA00022692"/>
    </source>
</evidence>
<keyword evidence="4 5" id="KW-0472">Membrane</keyword>
<dbReference type="Gene3D" id="1.20.120.1630">
    <property type="match status" value="1"/>
</dbReference>
<dbReference type="RefSeq" id="WP_317904048.1">
    <property type="nucleotide sequence ID" value="NZ_JAIRBC010000059.1"/>
</dbReference>
<reference evidence="6" key="1">
    <citation type="submission" date="2023-02" db="EMBL/GenBank/DDBJ databases">
        <title>Genome of Flavobacteriaceae gen. nov. sp. strain F89.</title>
        <authorList>
            <person name="Wang Y."/>
        </authorList>
    </citation>
    <scope>NUCLEOTIDE SEQUENCE</scope>
    <source>
        <strain evidence="6">F89</strain>
    </source>
</reference>